<dbReference type="OrthoDB" id="271881at2759"/>
<dbReference type="Pfam" id="PF10644">
    <property type="entry name" value="Misat_Tub_SegII"/>
    <property type="match status" value="1"/>
</dbReference>
<dbReference type="Gene3D" id="3.40.50.1440">
    <property type="entry name" value="Tubulin/FtsZ, GTPase domain"/>
    <property type="match status" value="1"/>
</dbReference>
<dbReference type="PANTHER" id="PTHR13391:SF0">
    <property type="entry name" value="PROTEIN MISATO HOMOLOG 1"/>
    <property type="match status" value="1"/>
</dbReference>
<keyword evidence="3" id="KW-1185">Reference proteome</keyword>
<dbReference type="AlphaFoldDB" id="A0A391NUR0"/>
<accession>A0A391NUR0</accession>
<proteinExistence type="predicted"/>
<dbReference type="Proteomes" id="UP000265618">
    <property type="component" value="Unassembled WGS sequence"/>
</dbReference>
<feature type="domain" description="Misato Segment II tubulin-like" evidence="1">
    <location>
        <begin position="2"/>
        <end position="57"/>
    </location>
</feature>
<dbReference type="InterPro" id="IPR036525">
    <property type="entry name" value="Tubulin/FtsZ_GTPase_sf"/>
</dbReference>
<evidence type="ECO:0000313" key="3">
    <source>
        <dbReference type="Proteomes" id="UP000265618"/>
    </source>
</evidence>
<dbReference type="PROSITE" id="PS00228">
    <property type="entry name" value="TUBULIN_B_AUTOREG"/>
    <property type="match status" value="1"/>
</dbReference>
<sequence>MREIITVQLGNAANHVGSHFWNMQYAEFLSGSVNYHFDHDTVFHSAETGGRAMLYPRVREEWYIPMHVHASIW</sequence>
<gene>
    <name evidence="2" type="ORF">KIPB_002018</name>
</gene>
<dbReference type="InterPro" id="IPR013838">
    <property type="entry name" value="Beta-tubulin_BS"/>
</dbReference>
<reference evidence="2 3" key="1">
    <citation type="journal article" date="2018" name="PLoS ONE">
        <title>The draft genome of Kipferlia bialata reveals reductive genome evolution in fornicate parasites.</title>
        <authorList>
            <person name="Tanifuji G."/>
            <person name="Takabayashi S."/>
            <person name="Kume K."/>
            <person name="Takagi M."/>
            <person name="Nakayama T."/>
            <person name="Kamikawa R."/>
            <person name="Inagaki Y."/>
            <person name="Hashimoto T."/>
        </authorList>
    </citation>
    <scope>NUCLEOTIDE SEQUENCE [LARGE SCALE GENOMIC DNA]</scope>
    <source>
        <strain evidence="2">NY0173</strain>
    </source>
</reference>
<dbReference type="PANTHER" id="PTHR13391">
    <property type="entry name" value="MITOCHONDRIAL DISTRIBUTION REGULATOR MISATO"/>
    <property type="match status" value="1"/>
</dbReference>
<organism evidence="2 3">
    <name type="scientific">Kipferlia bialata</name>
    <dbReference type="NCBI Taxonomy" id="797122"/>
    <lineage>
        <taxon>Eukaryota</taxon>
        <taxon>Metamonada</taxon>
        <taxon>Carpediemonas-like organisms</taxon>
        <taxon>Kipferlia</taxon>
    </lineage>
</organism>
<dbReference type="InterPro" id="IPR049942">
    <property type="entry name" value="DML1/Misato"/>
</dbReference>
<name>A0A391NUR0_9EUKA</name>
<dbReference type="GO" id="GO:0007005">
    <property type="term" value="P:mitochondrion organization"/>
    <property type="evidence" value="ECO:0007669"/>
    <property type="project" value="InterPro"/>
</dbReference>
<dbReference type="InterPro" id="IPR019605">
    <property type="entry name" value="Misato_II_tubulin-like"/>
</dbReference>
<evidence type="ECO:0000313" key="2">
    <source>
        <dbReference type="EMBL" id="GCA62213.1"/>
    </source>
</evidence>
<evidence type="ECO:0000259" key="1">
    <source>
        <dbReference type="Pfam" id="PF10644"/>
    </source>
</evidence>
<protein>
    <recommendedName>
        <fullName evidence="1">Misato Segment II tubulin-like domain-containing protein</fullName>
    </recommendedName>
</protein>
<dbReference type="GO" id="GO:0005737">
    <property type="term" value="C:cytoplasm"/>
    <property type="evidence" value="ECO:0007669"/>
    <property type="project" value="TreeGrafter"/>
</dbReference>
<dbReference type="SUPFAM" id="SSF52490">
    <property type="entry name" value="Tubulin nucleotide-binding domain-like"/>
    <property type="match status" value="1"/>
</dbReference>
<comment type="caution">
    <text evidence="2">The sequence shown here is derived from an EMBL/GenBank/DDBJ whole genome shotgun (WGS) entry which is preliminary data.</text>
</comment>
<dbReference type="EMBL" id="BDIP01000309">
    <property type="protein sequence ID" value="GCA62213.1"/>
    <property type="molecule type" value="Genomic_DNA"/>
</dbReference>